<dbReference type="Proteomes" id="UP001295444">
    <property type="component" value="Chromosome 05"/>
</dbReference>
<dbReference type="GO" id="GO:0031514">
    <property type="term" value="C:motile cilium"/>
    <property type="evidence" value="ECO:0007669"/>
    <property type="project" value="UniProtKB-SubCell"/>
</dbReference>
<evidence type="ECO:0000256" key="5">
    <source>
        <dbReference type="ARBA" id="ARBA00023273"/>
    </source>
</evidence>
<organism evidence="12 13">
    <name type="scientific">Pelobates cultripes</name>
    <name type="common">Western spadefoot toad</name>
    <dbReference type="NCBI Taxonomy" id="61616"/>
    <lineage>
        <taxon>Eukaryota</taxon>
        <taxon>Metazoa</taxon>
        <taxon>Chordata</taxon>
        <taxon>Craniata</taxon>
        <taxon>Vertebrata</taxon>
        <taxon>Euteleostomi</taxon>
        <taxon>Amphibia</taxon>
        <taxon>Batrachia</taxon>
        <taxon>Anura</taxon>
        <taxon>Pelobatoidea</taxon>
        <taxon>Pelobatidae</taxon>
        <taxon>Pelobates</taxon>
    </lineage>
</organism>
<comment type="similarity">
    <text evidence="6">Belongs to the CFAP45 family.</text>
</comment>
<feature type="region of interest" description="Disordered" evidence="9">
    <location>
        <begin position="62"/>
        <end position="87"/>
    </location>
</feature>
<accession>A0AAD1S6Z7</accession>
<feature type="coiled-coil region" evidence="8">
    <location>
        <begin position="310"/>
        <end position="414"/>
    </location>
</feature>
<dbReference type="AlphaFoldDB" id="A0AAD1S6Z7"/>
<sequence>MSGCLWCSCGSWLWYYMCGAVPGSVVGSLSSGSTGSNRSKAWKYRTKAVNSQVDESLFGVKKPTKDDSPIVQKNEGGRRKTVSAPSMGHKPETIRIITSDLIRDLVVPSEDPSGKSLIMTSSEYHRIKTGAIVRTKEERERAMEALRAEKESVIEAVNERKNFMKIKEMTRKKNEKLNDLEEEAQERAQYLLGKANAMRMEQEDEVKKLNEVILNAKCHAIRDAQILEKRIITKEMSEEEKRLYQMMEVERNRAIKMQEEIEAKKKHERIRGKQLIIQQMEDNFESRILLEEQRAQEGQQMLQYLEKLQMEDYKEMEKKHQEQLEIQKEIKRINAENEKKKLEKKEQEKLLDLRVLDYTQQKIAREAEYEAEQERLKKEKEKEVARLRALQERARDYKAEQDELRAKRNQEAMERAWRQKEKERALKEAETNTMLKKSRLEQVAQKEHFLAVQAQRDRAEFDRVLRVQQEQTEKERKELEEKMSELHRHAAELRRQVRENEQKQLMTRIELFEGAKKLQEEARQRRARLDDLKKKKLDELKVTPSTVTIIAGLPDKYCSLVARKAEVPVV</sequence>
<keyword evidence="4" id="KW-0969">Cilium</keyword>
<evidence type="ECO:0000259" key="11">
    <source>
        <dbReference type="Pfam" id="PF13868"/>
    </source>
</evidence>
<evidence type="ECO:0000256" key="6">
    <source>
        <dbReference type="ARBA" id="ARBA00034116"/>
    </source>
</evidence>
<evidence type="ECO:0000313" key="12">
    <source>
        <dbReference type="EMBL" id="CAH2293504.1"/>
    </source>
</evidence>
<evidence type="ECO:0000256" key="2">
    <source>
        <dbReference type="ARBA" id="ARBA00022846"/>
    </source>
</evidence>
<dbReference type="InterPro" id="IPR043597">
    <property type="entry name" value="TPH_dom"/>
</dbReference>
<evidence type="ECO:0000256" key="7">
    <source>
        <dbReference type="ARBA" id="ARBA00034142"/>
    </source>
</evidence>
<dbReference type="InterPro" id="IPR033253">
    <property type="entry name" value="CFAP45"/>
</dbReference>
<evidence type="ECO:0000256" key="8">
    <source>
        <dbReference type="SAM" id="Coils"/>
    </source>
</evidence>
<proteinExistence type="inferred from homology"/>
<dbReference type="PANTHER" id="PTHR15504:SF0">
    <property type="entry name" value="CILIA- AND FLAGELLA-ASSOCIATED PROTEIN 45"/>
    <property type="match status" value="1"/>
</dbReference>
<feature type="coiled-coil region" evidence="8">
    <location>
        <begin position="462"/>
        <end position="535"/>
    </location>
</feature>
<feature type="signal peptide" evidence="10">
    <location>
        <begin position="1"/>
        <end position="19"/>
    </location>
</feature>
<evidence type="ECO:0000256" key="1">
    <source>
        <dbReference type="ARBA" id="ARBA00004230"/>
    </source>
</evidence>
<feature type="domain" description="Trichohyalin-plectin-homology" evidence="11">
    <location>
        <begin position="200"/>
        <end position="541"/>
    </location>
</feature>
<gene>
    <name evidence="12" type="ORF">PECUL_23A057165</name>
</gene>
<evidence type="ECO:0000256" key="10">
    <source>
        <dbReference type="SAM" id="SignalP"/>
    </source>
</evidence>
<keyword evidence="5" id="KW-0966">Cell projection</keyword>
<evidence type="ECO:0000313" key="13">
    <source>
        <dbReference type="Proteomes" id="UP001295444"/>
    </source>
</evidence>
<dbReference type="EMBL" id="OW240916">
    <property type="protein sequence ID" value="CAH2293504.1"/>
    <property type="molecule type" value="Genomic_DNA"/>
</dbReference>
<name>A0AAD1S6Z7_PELCU</name>
<dbReference type="Pfam" id="PF13868">
    <property type="entry name" value="TPH"/>
    <property type="match status" value="1"/>
</dbReference>
<comment type="subcellular location">
    <subcellularLocation>
        <location evidence="1">Cell projection</location>
        <location evidence="1">Cilium</location>
        <location evidence="1">Flagellum</location>
    </subcellularLocation>
</comment>
<keyword evidence="13" id="KW-1185">Reference proteome</keyword>
<evidence type="ECO:0000256" key="9">
    <source>
        <dbReference type="SAM" id="MobiDB-lite"/>
    </source>
</evidence>
<keyword evidence="3 8" id="KW-0175">Coiled coil</keyword>
<evidence type="ECO:0000256" key="4">
    <source>
        <dbReference type="ARBA" id="ARBA00023069"/>
    </source>
</evidence>
<dbReference type="PANTHER" id="PTHR15504">
    <property type="entry name" value="NASOPHARYNGEAL EPITHELIUM SPECIFIC PROTEIN 1"/>
    <property type="match status" value="1"/>
</dbReference>
<evidence type="ECO:0000256" key="3">
    <source>
        <dbReference type="ARBA" id="ARBA00023054"/>
    </source>
</evidence>
<keyword evidence="2 12" id="KW-0282">Flagellum</keyword>
<protein>
    <recommendedName>
        <fullName evidence="7">Cilia- and flagella-associated protein 45</fullName>
    </recommendedName>
</protein>
<feature type="coiled-coil region" evidence="8">
    <location>
        <begin position="132"/>
        <end position="212"/>
    </location>
</feature>
<reference evidence="12" key="1">
    <citation type="submission" date="2022-03" db="EMBL/GenBank/DDBJ databases">
        <authorList>
            <person name="Alioto T."/>
            <person name="Alioto T."/>
            <person name="Gomez Garrido J."/>
        </authorList>
    </citation>
    <scope>NUCLEOTIDE SEQUENCE</scope>
</reference>
<keyword evidence="10" id="KW-0732">Signal</keyword>
<feature type="chain" id="PRO_5041938609" description="Cilia- and flagella-associated protein 45" evidence="10">
    <location>
        <begin position="20"/>
        <end position="570"/>
    </location>
</feature>